<comment type="caution">
    <text evidence="1">The sequence shown here is derived from an EMBL/GenBank/DDBJ whole genome shotgun (WGS) entry which is preliminary data.</text>
</comment>
<dbReference type="OrthoDB" id="1494734at2"/>
<sequence>MCDIKPATQILDVYWEGPYSLDAIDEDSIGAFVKEWHSLYQIYGDHPAYGRDVLLYIGKTERGIKERLSEHYSRFSNQCDEVKIFFASFGKFTSWAEMGNDHYNPVNKDDGMLSAIESLLIYAHQPAYNSKALSGKEFGGENFRIFNTGRRKSLMPEISTQFYRDDRD</sequence>
<evidence type="ECO:0000313" key="1">
    <source>
        <dbReference type="EMBL" id="TCL06811.1"/>
    </source>
</evidence>
<gene>
    <name evidence="1" type="ORF">EZJ58_5104</name>
</gene>
<dbReference type="AlphaFoldDB" id="A0A4R1NLH7"/>
<evidence type="ECO:0000313" key="2">
    <source>
        <dbReference type="Proteomes" id="UP000294555"/>
    </source>
</evidence>
<reference evidence="1 2" key="1">
    <citation type="submission" date="2019-02" db="EMBL/GenBank/DDBJ databases">
        <title>Investigation of anaerobic lignin degradation for improved lignocellulosic biofuels.</title>
        <authorList>
            <person name="Deangelis K."/>
        </authorList>
    </citation>
    <scope>NUCLEOTIDE SEQUENCE [LARGE SCALE GENOMIC DNA]</scope>
    <source>
        <strain evidence="1 2">159R</strain>
    </source>
</reference>
<dbReference type="EMBL" id="SJOI01000001">
    <property type="protein sequence ID" value="TCL06811.1"/>
    <property type="molecule type" value="Genomic_DNA"/>
</dbReference>
<protein>
    <recommendedName>
        <fullName evidence="3">GIY-YIG domain-containing protein</fullName>
    </recommendedName>
</protein>
<keyword evidence="2" id="KW-1185">Reference proteome</keyword>
<organism evidence="1 2">
    <name type="scientific">Sodalis ligni</name>
    <dbReference type="NCBI Taxonomy" id="2697027"/>
    <lineage>
        <taxon>Bacteria</taxon>
        <taxon>Pseudomonadati</taxon>
        <taxon>Pseudomonadota</taxon>
        <taxon>Gammaproteobacteria</taxon>
        <taxon>Enterobacterales</taxon>
        <taxon>Bruguierivoracaceae</taxon>
        <taxon>Sodalis</taxon>
    </lineage>
</organism>
<evidence type="ECO:0008006" key="3">
    <source>
        <dbReference type="Google" id="ProtNLM"/>
    </source>
</evidence>
<proteinExistence type="predicted"/>
<name>A0A4R1NLH7_9GAMM</name>
<dbReference type="Proteomes" id="UP000294555">
    <property type="component" value="Unassembled WGS sequence"/>
</dbReference>
<accession>A0A4R1NLH7</accession>
<dbReference type="RefSeq" id="WP_132926511.1">
    <property type="nucleotide sequence ID" value="NZ_SJOI01000001.1"/>
</dbReference>